<evidence type="ECO:0000313" key="6">
    <source>
        <dbReference type="Proteomes" id="UP000182427"/>
    </source>
</evidence>
<dbReference type="OrthoDB" id="9795084at2"/>
<dbReference type="HAMAP" id="MF_01875">
    <property type="entry name" value="Prokaryotic_Ku"/>
    <property type="match status" value="1"/>
</dbReference>
<dbReference type="Pfam" id="PF02735">
    <property type="entry name" value="Ku"/>
    <property type="match status" value="1"/>
</dbReference>
<dbReference type="SUPFAM" id="SSF100939">
    <property type="entry name" value="SPOC domain-like"/>
    <property type="match status" value="1"/>
</dbReference>
<evidence type="ECO:0000256" key="3">
    <source>
        <dbReference type="SAM" id="MobiDB-lite"/>
    </source>
</evidence>
<organism evidence="5 6">
    <name type="scientific">Terriglobus roseus</name>
    <dbReference type="NCBI Taxonomy" id="392734"/>
    <lineage>
        <taxon>Bacteria</taxon>
        <taxon>Pseudomonadati</taxon>
        <taxon>Acidobacteriota</taxon>
        <taxon>Terriglobia</taxon>
        <taxon>Terriglobales</taxon>
        <taxon>Acidobacteriaceae</taxon>
        <taxon>Terriglobus</taxon>
    </lineage>
</organism>
<dbReference type="EMBL" id="LT629690">
    <property type="protein sequence ID" value="SDF32500.1"/>
    <property type="molecule type" value="Genomic_DNA"/>
</dbReference>
<reference evidence="5 6" key="1">
    <citation type="submission" date="2016-10" db="EMBL/GenBank/DDBJ databases">
        <authorList>
            <person name="de Groot N.N."/>
        </authorList>
    </citation>
    <scope>NUCLEOTIDE SEQUENCE [LARGE SCALE GENOMIC DNA]</scope>
    <source>
        <strain evidence="5 6">GAS232</strain>
    </source>
</reference>
<dbReference type="GO" id="GO:0003690">
    <property type="term" value="F:double-stranded DNA binding"/>
    <property type="evidence" value="ECO:0007669"/>
    <property type="project" value="UniProtKB-UniRule"/>
</dbReference>
<dbReference type="AlphaFoldDB" id="A0A1G7K5Y1"/>
<dbReference type="RefSeq" id="WP_083345054.1">
    <property type="nucleotide sequence ID" value="NZ_LT629690.1"/>
</dbReference>
<comment type="similarity">
    <text evidence="2">Belongs to the prokaryotic Ku family.</text>
</comment>
<accession>A0A1G7K5Y1</accession>
<gene>
    <name evidence="2" type="primary">ku</name>
    <name evidence="5" type="ORF">SAMN05444167_2066</name>
</gene>
<name>A0A1G7K5Y1_9BACT</name>
<dbReference type="PANTHER" id="PTHR41251">
    <property type="entry name" value="NON-HOMOLOGOUS END JOINING PROTEIN KU"/>
    <property type="match status" value="1"/>
</dbReference>
<comment type="subunit">
    <text evidence="2">Homodimer. Interacts with LigD.</text>
</comment>
<dbReference type="Proteomes" id="UP000182427">
    <property type="component" value="Chromosome I"/>
</dbReference>
<evidence type="ECO:0000256" key="2">
    <source>
        <dbReference type="HAMAP-Rule" id="MF_01875"/>
    </source>
</evidence>
<feature type="compositionally biased region" description="Basic residues" evidence="3">
    <location>
        <begin position="287"/>
        <end position="298"/>
    </location>
</feature>
<keyword evidence="1 2" id="KW-0238">DNA-binding</keyword>
<proteinExistence type="inferred from homology"/>
<dbReference type="InterPro" id="IPR016194">
    <property type="entry name" value="SPOC-like_C_dom_sf"/>
</dbReference>
<feature type="compositionally biased region" description="Basic and acidic residues" evidence="3">
    <location>
        <begin position="303"/>
        <end position="314"/>
    </location>
</feature>
<sequence length="332" mass="37070">MARPYWSGTIQISLVQFAVKFFVATEAKSQIRFHQVSRSTGERVRHQKVLESTIENGGEEMSEQSATVGKDDIVKGYEYAKGKYILIEPSEIANLRVPSKHTIAVDQFVDESEIDPAFFEKPYFVAPDGEAQAEAFAVVREAMQKAGKVALGKIAFGGREHIVALMASKDDEGRGLMAYTMRYAEELRNPKEYFSDIPKVKVEEDQLELAEQLIKKKTAKFNPDKYKDGYEVALKELVDAKLHDEPIPVDEPQPKRAKVVNLMDALRSSLSGKPTDEGEDTPPPGKKSTKKEPAKKRSNVAEMPKREQASEPQRKKASASAKPAKTARRRSA</sequence>
<evidence type="ECO:0000256" key="1">
    <source>
        <dbReference type="ARBA" id="ARBA00023125"/>
    </source>
</evidence>
<dbReference type="GO" id="GO:0006303">
    <property type="term" value="P:double-strand break repair via nonhomologous end joining"/>
    <property type="evidence" value="ECO:0007669"/>
    <property type="project" value="UniProtKB-UniRule"/>
</dbReference>
<dbReference type="InterPro" id="IPR009187">
    <property type="entry name" value="Prok_Ku"/>
</dbReference>
<keyword evidence="2" id="KW-0233">DNA recombination</keyword>
<dbReference type="Gene3D" id="2.40.290.10">
    <property type="match status" value="1"/>
</dbReference>
<dbReference type="SMART" id="SM00559">
    <property type="entry name" value="Ku78"/>
    <property type="match status" value="1"/>
</dbReference>
<protein>
    <recommendedName>
        <fullName evidence="2">Non-homologous end joining protein Ku</fullName>
    </recommendedName>
</protein>
<comment type="function">
    <text evidence="2">With LigD forms a non-homologous end joining (NHEJ) DNA repair enzyme, which repairs dsDNA breaks with reduced fidelity. Binds linear dsDNA with 5'- and 3'- overhangs but not closed circular dsDNA nor ssDNA. Recruits and stimulates the ligase activity of LigD.</text>
</comment>
<keyword evidence="2" id="KW-0227">DNA damage</keyword>
<feature type="domain" description="Ku" evidence="4">
    <location>
        <begin position="65"/>
        <end position="199"/>
    </location>
</feature>
<evidence type="ECO:0000259" key="4">
    <source>
        <dbReference type="SMART" id="SM00559"/>
    </source>
</evidence>
<dbReference type="PIRSF" id="PIRSF006493">
    <property type="entry name" value="Prok_Ku"/>
    <property type="match status" value="1"/>
</dbReference>
<keyword evidence="2" id="KW-0234">DNA repair</keyword>
<dbReference type="NCBIfam" id="TIGR02772">
    <property type="entry name" value="Ku_bact"/>
    <property type="match status" value="1"/>
</dbReference>
<dbReference type="InterPro" id="IPR006164">
    <property type="entry name" value="DNA_bd_Ku70/Ku80"/>
</dbReference>
<keyword evidence="6" id="KW-1185">Reference proteome</keyword>
<dbReference type="PANTHER" id="PTHR41251:SF1">
    <property type="entry name" value="NON-HOMOLOGOUS END JOINING PROTEIN KU"/>
    <property type="match status" value="1"/>
</dbReference>
<dbReference type="GO" id="GO:0006310">
    <property type="term" value="P:DNA recombination"/>
    <property type="evidence" value="ECO:0007669"/>
    <property type="project" value="UniProtKB-KW"/>
</dbReference>
<feature type="region of interest" description="Disordered" evidence="3">
    <location>
        <begin position="268"/>
        <end position="332"/>
    </location>
</feature>
<evidence type="ECO:0000313" key="5">
    <source>
        <dbReference type="EMBL" id="SDF32500.1"/>
    </source>
</evidence>